<evidence type="ECO:0000313" key="5">
    <source>
        <dbReference type="Proteomes" id="UP000002051"/>
    </source>
</evidence>
<dbReference type="EMBL" id="PSQE01000003">
    <property type="protein sequence ID" value="RHN66501.1"/>
    <property type="molecule type" value="Genomic_DNA"/>
</dbReference>
<reference evidence="2 5" key="2">
    <citation type="journal article" date="2014" name="BMC Genomics">
        <title>An improved genome release (version Mt4.0) for the model legume Medicago truncatula.</title>
        <authorList>
            <person name="Tang H."/>
            <person name="Krishnakumar V."/>
            <person name="Bidwell S."/>
            <person name="Rosen B."/>
            <person name="Chan A."/>
            <person name="Zhou S."/>
            <person name="Gentzbittel L."/>
            <person name="Childs K.L."/>
            <person name="Yandell M."/>
            <person name="Gundlach H."/>
            <person name="Mayer K.F."/>
            <person name="Schwartz D.C."/>
            <person name="Town C.D."/>
        </authorList>
    </citation>
    <scope>GENOME REANNOTATION</scope>
    <source>
        <strain evidence="2">A17</strain>
        <strain evidence="4 5">cv. Jemalong A17</strain>
    </source>
</reference>
<dbReference type="HOGENOM" id="CLU_2472437_0_0_1"/>
<protein>
    <submittedName>
        <fullName evidence="2">Transmembrane protein, putative</fullName>
    </submittedName>
</protein>
<reference evidence="2 5" key="1">
    <citation type="journal article" date="2011" name="Nature">
        <title>The Medicago genome provides insight into the evolution of rhizobial symbioses.</title>
        <authorList>
            <person name="Young N.D."/>
            <person name="Debelle F."/>
            <person name="Oldroyd G.E."/>
            <person name="Geurts R."/>
            <person name="Cannon S.B."/>
            <person name="Udvardi M.K."/>
            <person name="Benedito V.A."/>
            <person name="Mayer K.F."/>
            <person name="Gouzy J."/>
            <person name="Schoof H."/>
            <person name="Van de Peer Y."/>
            <person name="Proost S."/>
            <person name="Cook D.R."/>
            <person name="Meyers B.C."/>
            <person name="Spannagl M."/>
            <person name="Cheung F."/>
            <person name="De Mita S."/>
            <person name="Krishnakumar V."/>
            <person name="Gundlach H."/>
            <person name="Zhou S."/>
            <person name="Mudge J."/>
            <person name="Bharti A.K."/>
            <person name="Murray J.D."/>
            <person name="Naoumkina M.A."/>
            <person name="Rosen B."/>
            <person name="Silverstein K.A."/>
            <person name="Tang H."/>
            <person name="Rombauts S."/>
            <person name="Zhao P.X."/>
            <person name="Zhou P."/>
            <person name="Barbe V."/>
            <person name="Bardou P."/>
            <person name="Bechner M."/>
            <person name="Bellec A."/>
            <person name="Berger A."/>
            <person name="Berges H."/>
            <person name="Bidwell S."/>
            <person name="Bisseling T."/>
            <person name="Choisne N."/>
            <person name="Couloux A."/>
            <person name="Denny R."/>
            <person name="Deshpande S."/>
            <person name="Dai X."/>
            <person name="Doyle J.J."/>
            <person name="Dudez A.M."/>
            <person name="Farmer A.D."/>
            <person name="Fouteau S."/>
            <person name="Franken C."/>
            <person name="Gibelin C."/>
            <person name="Gish J."/>
            <person name="Goldstein S."/>
            <person name="Gonzalez A.J."/>
            <person name="Green P.J."/>
            <person name="Hallab A."/>
            <person name="Hartog M."/>
            <person name="Hua A."/>
            <person name="Humphray S.J."/>
            <person name="Jeong D.H."/>
            <person name="Jing Y."/>
            <person name="Jocker A."/>
            <person name="Kenton S.M."/>
            <person name="Kim D.J."/>
            <person name="Klee K."/>
            <person name="Lai H."/>
            <person name="Lang C."/>
            <person name="Lin S."/>
            <person name="Macmil S.L."/>
            <person name="Magdelenat G."/>
            <person name="Matthews L."/>
            <person name="McCorrison J."/>
            <person name="Monaghan E.L."/>
            <person name="Mun J.H."/>
            <person name="Najar F.Z."/>
            <person name="Nicholson C."/>
            <person name="Noirot C."/>
            <person name="O'Bleness M."/>
            <person name="Paule C.R."/>
            <person name="Poulain J."/>
            <person name="Prion F."/>
            <person name="Qin B."/>
            <person name="Qu C."/>
            <person name="Retzel E.F."/>
            <person name="Riddle C."/>
            <person name="Sallet E."/>
            <person name="Samain S."/>
            <person name="Samson N."/>
            <person name="Sanders I."/>
            <person name="Saurat O."/>
            <person name="Scarpelli C."/>
            <person name="Schiex T."/>
            <person name="Segurens B."/>
            <person name="Severin A.J."/>
            <person name="Sherrier D.J."/>
            <person name="Shi R."/>
            <person name="Sims S."/>
            <person name="Singer S.R."/>
            <person name="Sinharoy S."/>
            <person name="Sterck L."/>
            <person name="Viollet A."/>
            <person name="Wang B.B."/>
            <person name="Wang K."/>
            <person name="Wang M."/>
            <person name="Wang X."/>
            <person name="Warfsmann J."/>
            <person name="Weissenbach J."/>
            <person name="White D.D."/>
            <person name="White J.D."/>
            <person name="Wiley G.B."/>
            <person name="Wincker P."/>
            <person name="Xing Y."/>
            <person name="Yang L."/>
            <person name="Yao Z."/>
            <person name="Ying F."/>
            <person name="Zhai J."/>
            <person name="Zhou L."/>
            <person name="Zuber A."/>
            <person name="Denarie J."/>
            <person name="Dixon R.A."/>
            <person name="May G.D."/>
            <person name="Schwartz D.C."/>
            <person name="Rogers J."/>
            <person name="Quetier F."/>
            <person name="Town C.D."/>
            <person name="Roe B.A."/>
        </authorList>
    </citation>
    <scope>NUCLEOTIDE SEQUENCE [LARGE SCALE GENOMIC DNA]</scope>
    <source>
        <strain evidence="2">A17</strain>
        <strain evidence="4 5">cv. Jemalong A17</strain>
    </source>
</reference>
<gene>
    <name evidence="2" type="ordered locus">MTR_3g037580</name>
    <name evidence="3" type="ORF">MtrunA17_Chr3g0091801</name>
</gene>
<feature type="transmembrane region" description="Helical" evidence="1">
    <location>
        <begin position="65"/>
        <end position="87"/>
    </location>
</feature>
<proteinExistence type="predicted"/>
<keyword evidence="1 2" id="KW-0812">Transmembrane</keyword>
<dbReference type="Proteomes" id="UP000002051">
    <property type="component" value="Chromosome 3"/>
</dbReference>
<dbReference type="Gramene" id="rna14504">
    <property type="protein sequence ID" value="RHN66501.1"/>
    <property type="gene ID" value="gene14504"/>
</dbReference>
<evidence type="ECO:0000313" key="3">
    <source>
        <dbReference type="EMBL" id="RHN66501.1"/>
    </source>
</evidence>
<dbReference type="Proteomes" id="UP000265566">
    <property type="component" value="Chromosome 3"/>
</dbReference>
<dbReference type="EnsemblPlants" id="KEH33459">
    <property type="protein sequence ID" value="KEH33459"/>
    <property type="gene ID" value="MTR_3g037580"/>
</dbReference>
<keyword evidence="5" id="KW-1185">Reference proteome</keyword>
<dbReference type="EMBL" id="CM001219">
    <property type="protein sequence ID" value="KEH33459.1"/>
    <property type="molecule type" value="Genomic_DNA"/>
</dbReference>
<dbReference type="AlphaFoldDB" id="A0A072UUF1"/>
<reference evidence="3" key="4">
    <citation type="journal article" date="2018" name="Nat. Plants">
        <title>Whole-genome landscape of Medicago truncatula symbiotic genes.</title>
        <authorList>
            <person name="Pecrix Y."/>
            <person name="Gamas P."/>
            <person name="Carrere S."/>
        </authorList>
    </citation>
    <scope>NUCLEOTIDE SEQUENCE</scope>
    <source>
        <tissue evidence="3">Leaves</tissue>
    </source>
</reference>
<organism evidence="2 5">
    <name type="scientific">Medicago truncatula</name>
    <name type="common">Barrel medic</name>
    <name type="synonym">Medicago tribuloides</name>
    <dbReference type="NCBI Taxonomy" id="3880"/>
    <lineage>
        <taxon>Eukaryota</taxon>
        <taxon>Viridiplantae</taxon>
        <taxon>Streptophyta</taxon>
        <taxon>Embryophyta</taxon>
        <taxon>Tracheophyta</taxon>
        <taxon>Spermatophyta</taxon>
        <taxon>Magnoliopsida</taxon>
        <taxon>eudicotyledons</taxon>
        <taxon>Gunneridae</taxon>
        <taxon>Pentapetalae</taxon>
        <taxon>rosids</taxon>
        <taxon>fabids</taxon>
        <taxon>Fabales</taxon>
        <taxon>Fabaceae</taxon>
        <taxon>Papilionoideae</taxon>
        <taxon>50 kb inversion clade</taxon>
        <taxon>NPAAA clade</taxon>
        <taxon>Hologalegina</taxon>
        <taxon>IRL clade</taxon>
        <taxon>Trifolieae</taxon>
        <taxon>Medicago</taxon>
    </lineage>
</organism>
<evidence type="ECO:0000313" key="4">
    <source>
        <dbReference type="EnsemblPlants" id="KEH33459"/>
    </source>
</evidence>
<evidence type="ECO:0000256" key="1">
    <source>
        <dbReference type="SAM" id="Phobius"/>
    </source>
</evidence>
<keyword evidence="1" id="KW-0472">Membrane</keyword>
<evidence type="ECO:0000313" key="2">
    <source>
        <dbReference type="EMBL" id="KEH33459.1"/>
    </source>
</evidence>
<sequence>MKCENGSFSVKLNLRLQFRRWISGIIRYGCVTNEGRQDCWSGGVNQSMDKRFCEEAGRRCPLAKIGFLGITMTLFRLTFPNPIFYFFF</sequence>
<name>A0A072UUF1_MEDTR</name>
<keyword evidence="1" id="KW-1133">Transmembrane helix</keyword>
<accession>A0A072UUF1</accession>
<reference evidence="4" key="3">
    <citation type="submission" date="2015-04" db="UniProtKB">
        <authorList>
            <consortium name="EnsemblPlants"/>
        </authorList>
    </citation>
    <scope>IDENTIFICATION</scope>
    <source>
        <strain evidence="4">cv. Jemalong A17</strain>
    </source>
</reference>